<gene>
    <name evidence="2" type="ORF">CPELLU_LOCUS13080</name>
</gene>
<evidence type="ECO:0000313" key="3">
    <source>
        <dbReference type="Proteomes" id="UP000789759"/>
    </source>
</evidence>
<accession>A0A9N9I6Z0</accession>
<sequence length="181" mass="20402">MCLSRKALEKKSKKSDEWFSSLQYFHCNINNLLISDSFLDTGSEFSVLNNSAIHTLGWKIDEPSNFAIKGNSKHITNSLGWYMNVPVTMKDKEGKTVMIIGNFVRIDNGEPEPMLILGMSNIRKLQGVSEPNKNQFCIKLYGKTYVIPTYSKAPVAKELSKEEQNQVSTDSSSLISEDLKK</sequence>
<name>A0A9N9I6Z0_9GLOM</name>
<evidence type="ECO:0000256" key="1">
    <source>
        <dbReference type="SAM" id="MobiDB-lite"/>
    </source>
</evidence>
<organism evidence="2 3">
    <name type="scientific">Cetraspora pellucida</name>
    <dbReference type="NCBI Taxonomy" id="1433469"/>
    <lineage>
        <taxon>Eukaryota</taxon>
        <taxon>Fungi</taxon>
        <taxon>Fungi incertae sedis</taxon>
        <taxon>Mucoromycota</taxon>
        <taxon>Glomeromycotina</taxon>
        <taxon>Glomeromycetes</taxon>
        <taxon>Diversisporales</taxon>
        <taxon>Gigasporaceae</taxon>
        <taxon>Cetraspora</taxon>
    </lineage>
</organism>
<keyword evidence="3" id="KW-1185">Reference proteome</keyword>
<dbReference type="OrthoDB" id="2341976at2759"/>
<feature type="compositionally biased region" description="Polar residues" evidence="1">
    <location>
        <begin position="165"/>
        <end position="175"/>
    </location>
</feature>
<dbReference type="SUPFAM" id="SSF50630">
    <property type="entry name" value="Acid proteases"/>
    <property type="match status" value="1"/>
</dbReference>
<feature type="region of interest" description="Disordered" evidence="1">
    <location>
        <begin position="158"/>
        <end position="181"/>
    </location>
</feature>
<reference evidence="2" key="1">
    <citation type="submission" date="2021-06" db="EMBL/GenBank/DDBJ databases">
        <authorList>
            <person name="Kallberg Y."/>
            <person name="Tangrot J."/>
            <person name="Rosling A."/>
        </authorList>
    </citation>
    <scope>NUCLEOTIDE SEQUENCE</scope>
    <source>
        <strain evidence="2">FL966</strain>
    </source>
</reference>
<dbReference type="Gene3D" id="2.40.70.10">
    <property type="entry name" value="Acid Proteases"/>
    <property type="match status" value="1"/>
</dbReference>
<comment type="caution">
    <text evidence="2">The sequence shown here is derived from an EMBL/GenBank/DDBJ whole genome shotgun (WGS) entry which is preliminary data.</text>
</comment>
<dbReference type="InterPro" id="IPR021109">
    <property type="entry name" value="Peptidase_aspartic_dom_sf"/>
</dbReference>
<protein>
    <submittedName>
        <fullName evidence="2">6863_t:CDS:1</fullName>
    </submittedName>
</protein>
<feature type="non-terminal residue" evidence="2">
    <location>
        <position position="181"/>
    </location>
</feature>
<evidence type="ECO:0000313" key="2">
    <source>
        <dbReference type="EMBL" id="CAG8724333.1"/>
    </source>
</evidence>
<proteinExistence type="predicted"/>
<dbReference type="AlphaFoldDB" id="A0A9N9I6Z0"/>
<dbReference type="EMBL" id="CAJVQA010013446">
    <property type="protein sequence ID" value="CAG8724333.1"/>
    <property type="molecule type" value="Genomic_DNA"/>
</dbReference>
<dbReference type="Proteomes" id="UP000789759">
    <property type="component" value="Unassembled WGS sequence"/>
</dbReference>